<evidence type="ECO:0000313" key="4">
    <source>
        <dbReference type="Proteomes" id="UP000214720"/>
    </source>
</evidence>
<evidence type="ECO:0000313" key="3">
    <source>
        <dbReference type="Proteomes" id="UP000194546"/>
    </source>
</evidence>
<evidence type="ECO:0000313" key="2">
    <source>
        <dbReference type="EMBL" id="OXC74821.1"/>
    </source>
</evidence>
<dbReference type="EMBL" id="MTHB01000203">
    <property type="protein sequence ID" value="OXC74821.1"/>
    <property type="molecule type" value="Genomic_DNA"/>
</dbReference>
<evidence type="ECO:0000313" key="1">
    <source>
        <dbReference type="EMBL" id="OTP79684.1"/>
    </source>
</evidence>
<name>A0A226WUG1_CABSO</name>
<protein>
    <submittedName>
        <fullName evidence="2">Uncharacterized protein</fullName>
    </submittedName>
</protein>
<proteinExistence type="predicted"/>
<gene>
    <name evidence="2" type="ORF">BSU04_29970</name>
    <name evidence="1" type="ORF">PAMC26510_05630</name>
</gene>
<reference evidence="1 3" key="3">
    <citation type="submission" date="2017-03" db="EMBL/GenBank/DDBJ databases">
        <title>Genome analysis of strain PAMC 26510.</title>
        <authorList>
            <person name="Oh H.-M."/>
            <person name="Yang J.-A."/>
        </authorList>
    </citation>
    <scope>NUCLEOTIDE SEQUENCE [LARGE SCALE GENOMIC DNA]</scope>
    <source>
        <strain evidence="1 3">PAMC 26510</strain>
    </source>
</reference>
<organism evidence="2 4">
    <name type="scientific">Caballeronia sordidicola</name>
    <name type="common">Burkholderia sordidicola</name>
    <dbReference type="NCBI Taxonomy" id="196367"/>
    <lineage>
        <taxon>Bacteria</taxon>
        <taxon>Pseudomonadati</taxon>
        <taxon>Pseudomonadota</taxon>
        <taxon>Betaproteobacteria</taxon>
        <taxon>Burkholderiales</taxon>
        <taxon>Burkholderiaceae</taxon>
        <taxon>Caballeronia</taxon>
    </lineage>
</organism>
<dbReference type="EMBL" id="NBTY01000025">
    <property type="protein sequence ID" value="OTP79684.1"/>
    <property type="molecule type" value="Genomic_DNA"/>
</dbReference>
<accession>A0A226WUG1</accession>
<dbReference type="Proteomes" id="UP000194546">
    <property type="component" value="Unassembled WGS sequence"/>
</dbReference>
<comment type="caution">
    <text evidence="2">The sequence shown here is derived from an EMBL/GenBank/DDBJ whole genome shotgun (WGS) entry which is preliminary data.</text>
</comment>
<reference evidence="2" key="2">
    <citation type="submission" date="2017-01" db="EMBL/GenBank/DDBJ databases">
        <authorList>
            <person name="Mah S.A."/>
            <person name="Swanson W.J."/>
            <person name="Moy G.W."/>
            <person name="Vacquier V.D."/>
        </authorList>
    </citation>
    <scope>NUCLEOTIDE SEQUENCE</scope>
    <source>
        <strain evidence="2">PAMC 26633</strain>
    </source>
</reference>
<sequence>MATQKILQSLLPLRPGAEVSEGDLASMVDQEFARLLRACLLKTR</sequence>
<dbReference type="RefSeq" id="WP_256927556.1">
    <property type="nucleotide sequence ID" value="NZ_MTHB01000203.1"/>
</dbReference>
<dbReference type="AlphaFoldDB" id="A0A226WUG1"/>
<dbReference type="Proteomes" id="UP000214720">
    <property type="component" value="Unassembled WGS sequence"/>
</dbReference>
<reference evidence="4" key="1">
    <citation type="submission" date="2017-01" db="EMBL/GenBank/DDBJ databases">
        <title>Genome Analysis of Deinococcus marmoris KOPRI26562.</title>
        <authorList>
            <person name="Kim J.H."/>
            <person name="Oh H.-M."/>
        </authorList>
    </citation>
    <scope>NUCLEOTIDE SEQUENCE [LARGE SCALE GENOMIC DNA]</scope>
    <source>
        <strain evidence="4">PAMC 26633</strain>
    </source>
</reference>